<proteinExistence type="predicted"/>
<feature type="domain" description="N-acetyltransferase" evidence="1">
    <location>
        <begin position="7"/>
        <end position="170"/>
    </location>
</feature>
<gene>
    <name evidence="2" type="ORF">OD750_017035</name>
</gene>
<organism evidence="2 3">
    <name type="scientific">Tahibacter soli</name>
    <dbReference type="NCBI Taxonomy" id="2983605"/>
    <lineage>
        <taxon>Bacteria</taxon>
        <taxon>Pseudomonadati</taxon>
        <taxon>Pseudomonadota</taxon>
        <taxon>Gammaproteobacteria</taxon>
        <taxon>Lysobacterales</taxon>
        <taxon>Rhodanobacteraceae</taxon>
        <taxon>Tahibacter</taxon>
    </lineage>
</organism>
<evidence type="ECO:0000259" key="1">
    <source>
        <dbReference type="PROSITE" id="PS51186"/>
    </source>
</evidence>
<comment type="caution">
    <text evidence="2">The sequence shown here is derived from an EMBL/GenBank/DDBJ whole genome shotgun (WGS) entry which is preliminary data.</text>
</comment>
<protein>
    <submittedName>
        <fullName evidence="2">GNAT family N-acetyltransferase</fullName>
    </submittedName>
</protein>
<dbReference type="EMBL" id="JAOVZO020000018">
    <property type="protein sequence ID" value="MDC8014253.1"/>
    <property type="molecule type" value="Genomic_DNA"/>
</dbReference>
<dbReference type="SUPFAM" id="SSF55729">
    <property type="entry name" value="Acyl-CoA N-acyltransferases (Nat)"/>
    <property type="match status" value="1"/>
</dbReference>
<dbReference type="Proteomes" id="UP001139971">
    <property type="component" value="Unassembled WGS sequence"/>
</dbReference>
<dbReference type="Pfam" id="PF13302">
    <property type="entry name" value="Acetyltransf_3"/>
    <property type="match status" value="1"/>
</dbReference>
<dbReference type="Gene3D" id="3.40.630.30">
    <property type="match status" value="1"/>
</dbReference>
<sequence length="172" mass="18833">MDGTDRLILRAPISADLAAFFAIFGDPRTNAHNPAGPCADIAVASNMLAVRVAHWRRYGFGQWTIVARERPGTVIGFGGVAWRDYAGVERLNLGYRFAADAWGRGYATELGHAALRYTFDELRLPDVYAMVRPSNLASIRVLEKLGMRRAGDLDDVPGHARSLVFVATNPGM</sequence>
<evidence type="ECO:0000313" key="2">
    <source>
        <dbReference type="EMBL" id="MDC8014253.1"/>
    </source>
</evidence>
<evidence type="ECO:0000313" key="3">
    <source>
        <dbReference type="Proteomes" id="UP001139971"/>
    </source>
</evidence>
<dbReference type="PANTHER" id="PTHR43792:SF1">
    <property type="entry name" value="N-ACETYLTRANSFERASE DOMAIN-CONTAINING PROTEIN"/>
    <property type="match status" value="1"/>
</dbReference>
<reference evidence="2" key="1">
    <citation type="submission" date="2023-02" db="EMBL/GenBank/DDBJ databases">
        <title>Tahibacter soli sp. nov. isolated from soil.</title>
        <authorList>
            <person name="Baek J.H."/>
            <person name="Lee J.K."/>
            <person name="Choi D.G."/>
            <person name="Jeon C.O."/>
        </authorList>
    </citation>
    <scope>NUCLEOTIDE SEQUENCE</scope>
    <source>
        <strain evidence="2">BL</strain>
    </source>
</reference>
<name>A0A9X3YNZ1_9GAMM</name>
<accession>A0A9X3YNZ1</accession>
<dbReference type="InterPro" id="IPR000182">
    <property type="entry name" value="GNAT_dom"/>
</dbReference>
<dbReference type="InterPro" id="IPR051531">
    <property type="entry name" value="N-acetyltransferase"/>
</dbReference>
<dbReference type="InterPro" id="IPR016181">
    <property type="entry name" value="Acyl_CoA_acyltransferase"/>
</dbReference>
<dbReference type="PANTHER" id="PTHR43792">
    <property type="entry name" value="GNAT FAMILY, PUTATIVE (AFU_ORTHOLOGUE AFUA_3G00765)-RELATED-RELATED"/>
    <property type="match status" value="1"/>
</dbReference>
<dbReference type="RefSeq" id="WP_263541889.1">
    <property type="nucleotide sequence ID" value="NZ_JAOVZO020000018.1"/>
</dbReference>
<dbReference type="AlphaFoldDB" id="A0A9X3YNZ1"/>
<dbReference type="PROSITE" id="PS51186">
    <property type="entry name" value="GNAT"/>
    <property type="match status" value="1"/>
</dbReference>
<dbReference type="GO" id="GO:0016747">
    <property type="term" value="F:acyltransferase activity, transferring groups other than amino-acyl groups"/>
    <property type="evidence" value="ECO:0007669"/>
    <property type="project" value="InterPro"/>
</dbReference>
<keyword evidence="3" id="KW-1185">Reference proteome</keyword>